<gene>
    <name evidence="1" type="ORF">RRSL_02515</name>
</gene>
<evidence type="ECO:0000313" key="2">
    <source>
        <dbReference type="Proteomes" id="UP000005933"/>
    </source>
</evidence>
<organism evidence="1 2">
    <name type="scientific">Ralstonia solanacearum (strain UW551)</name>
    <dbReference type="NCBI Taxonomy" id="342110"/>
    <lineage>
        <taxon>Bacteria</taxon>
        <taxon>Pseudomonadati</taxon>
        <taxon>Pseudomonadota</taxon>
        <taxon>Betaproteobacteria</taxon>
        <taxon>Burkholderiales</taxon>
        <taxon>Burkholderiaceae</taxon>
        <taxon>Ralstonia</taxon>
        <taxon>Ralstonia solanacearum species complex</taxon>
    </lineage>
</organism>
<dbReference type="EMBL" id="AAKL01000029">
    <property type="protein sequence ID" value="EAP72440.1"/>
    <property type="molecule type" value="Genomic_DNA"/>
</dbReference>
<dbReference type="Proteomes" id="UP000005933">
    <property type="component" value="Unassembled WGS sequence"/>
</dbReference>
<accession>A0AB33VEL1</accession>
<comment type="caution">
    <text evidence="1">The sequence shown here is derived from an EMBL/GenBank/DDBJ whole genome shotgun (WGS) entry which is preliminary data.</text>
</comment>
<sequence length="110" mass="12157">MLTGRTTSPFAATQRRLHHGGFSHAWMERMGRGDRAARLAMPKRRGRYAGRHDGTDLAVRRTASRDCVRCGMCSEEGPKGHGRGCGHGQHGLTVHGVDLQHLDLHRLPLV</sequence>
<name>A0AB33VEL1_RALSU</name>
<evidence type="ECO:0000313" key="1">
    <source>
        <dbReference type="EMBL" id="EAP72440.1"/>
    </source>
</evidence>
<protein>
    <submittedName>
        <fullName evidence="1">Uncharacterized protein</fullName>
    </submittedName>
</protein>
<proteinExistence type="predicted"/>
<reference evidence="1 2" key="1">
    <citation type="journal article" date="2006" name="Mol. Plant Microbe Interact.">
        <title>Identification of open reading frames unique to a select agent: Ralstonia solanacearum race 3 biovar 2.</title>
        <authorList>
            <person name="Gabriel D.W."/>
            <person name="Allen C."/>
            <person name="Schell M."/>
            <person name="Denny T.P."/>
            <person name="Greenberg J.T."/>
            <person name="Duan Y.P."/>
            <person name="Flores-Cruz Z."/>
            <person name="Huang Q."/>
            <person name="Clifford J.M."/>
            <person name="Presting G."/>
            <person name="Gonzalez E.T."/>
            <person name="Reddy J."/>
            <person name="Elphinstone J."/>
            <person name="Swanson J."/>
            <person name="Yao J."/>
            <person name="Mulholland V."/>
            <person name="Liu L."/>
            <person name="Farmerie W."/>
            <person name="Patnaikuni M."/>
            <person name="Balogh B."/>
            <person name="Norman D."/>
            <person name="Alvarez A."/>
            <person name="Castillo J.A."/>
            <person name="Jones J."/>
            <person name="Saddler G."/>
            <person name="Walunas T."/>
            <person name="Zhukov A."/>
            <person name="Mikhailova N."/>
        </authorList>
    </citation>
    <scope>NUCLEOTIDE SEQUENCE [LARGE SCALE GENOMIC DNA]</scope>
    <source>
        <strain evidence="1 2">UW551</strain>
    </source>
</reference>
<dbReference type="AlphaFoldDB" id="A0AB33VEL1"/>